<dbReference type="Gene3D" id="2.40.50.140">
    <property type="entry name" value="Nucleic acid-binding proteins"/>
    <property type="match status" value="2"/>
</dbReference>
<dbReference type="GO" id="GO:0035458">
    <property type="term" value="P:cellular response to interferon-beta"/>
    <property type="evidence" value="ECO:0007669"/>
    <property type="project" value="InterPro"/>
</dbReference>
<accession>A0A8C2YR54</accession>
<dbReference type="Proteomes" id="UP000694398">
    <property type="component" value="Unassembled WGS sequence"/>
</dbReference>
<dbReference type="AlphaFoldDB" id="A0A8C2YR54"/>
<dbReference type="InterPro" id="IPR004021">
    <property type="entry name" value="HIN200/IF120x"/>
</dbReference>
<keyword evidence="6" id="KW-1185">Reference proteome</keyword>
<dbReference type="GO" id="GO:0005829">
    <property type="term" value="C:cytosol"/>
    <property type="evidence" value="ECO:0007669"/>
    <property type="project" value="TreeGrafter"/>
</dbReference>
<reference evidence="5" key="2">
    <citation type="submission" date="2025-09" db="UniProtKB">
        <authorList>
            <consortium name="Ensembl"/>
        </authorList>
    </citation>
    <scope>IDENTIFICATION</scope>
</reference>
<protein>
    <recommendedName>
        <fullName evidence="4">HIN-200 domain-containing protein</fullName>
    </recommendedName>
</protein>
<dbReference type="PANTHER" id="PTHR12200:SF24">
    <property type="entry name" value="INTERFERON ACTIVATED GENE 207-RELATED"/>
    <property type="match status" value="1"/>
</dbReference>
<dbReference type="InterPro" id="IPR012340">
    <property type="entry name" value="NA-bd_OB-fold"/>
</dbReference>
<dbReference type="GeneTree" id="ENSGT00390000013296"/>
<dbReference type="Ensembl" id="ENSCLAT00000017394.1">
    <property type="protein sequence ID" value="ENSCLAP00000017225.1"/>
    <property type="gene ID" value="ENSCLAG00000011827.1"/>
</dbReference>
<dbReference type="GO" id="GO:0005654">
    <property type="term" value="C:nucleoplasm"/>
    <property type="evidence" value="ECO:0007669"/>
    <property type="project" value="TreeGrafter"/>
</dbReference>
<dbReference type="FunFam" id="2.40.50.140:FF:000500">
    <property type="entry name" value="Interferon-activable protein 202"/>
    <property type="match status" value="1"/>
</dbReference>
<dbReference type="PROSITE" id="PS50834">
    <property type="entry name" value="HIN_200"/>
    <property type="match status" value="1"/>
</dbReference>
<evidence type="ECO:0000313" key="5">
    <source>
        <dbReference type="Ensembl" id="ENSCLAP00000017225.1"/>
    </source>
</evidence>
<dbReference type="OMA" id="NIYCEEG"/>
<proteinExistence type="inferred from homology"/>
<evidence type="ECO:0000256" key="1">
    <source>
        <dbReference type="ARBA" id="ARBA00004123"/>
    </source>
</evidence>
<evidence type="ECO:0000256" key="2">
    <source>
        <dbReference type="ARBA" id="ARBA00008647"/>
    </source>
</evidence>
<name>A0A8C2YR54_CHILA</name>
<keyword evidence="3" id="KW-0539">Nucleus</keyword>
<evidence type="ECO:0000313" key="6">
    <source>
        <dbReference type="Proteomes" id="UP000694398"/>
    </source>
</evidence>
<reference evidence="5" key="1">
    <citation type="submission" date="2025-08" db="UniProtKB">
        <authorList>
            <consortium name="Ensembl"/>
        </authorList>
    </citation>
    <scope>IDENTIFICATION</scope>
</reference>
<dbReference type="Pfam" id="PF02760">
    <property type="entry name" value="HIN"/>
    <property type="match status" value="1"/>
</dbReference>
<dbReference type="PANTHER" id="PTHR12200">
    <property type="entry name" value="INTERFERON-INDUCIBLE PROTEIN AIM2 FAMILY MEMBER"/>
    <property type="match status" value="1"/>
</dbReference>
<feature type="domain" description="HIN-200" evidence="4">
    <location>
        <begin position="1"/>
        <end position="142"/>
    </location>
</feature>
<dbReference type="InterPro" id="IPR040205">
    <property type="entry name" value="HIN-200"/>
</dbReference>
<sequence length="142" mass="16054">MIHATVATENEFFRVKVFDIKFKDKFTPKNVIAIANYVGDGFLEIYKSSSVSFVTADRKINISPTLIKNANATPKIRQLYSQTEGKCVNGIFMVCKVGLRGECIFYEIEDNTGKMEVLVHGRLTNIYCEEGDKLHLTCFELA</sequence>
<evidence type="ECO:0000259" key="4">
    <source>
        <dbReference type="PROSITE" id="PS50834"/>
    </source>
</evidence>
<evidence type="ECO:0000256" key="3">
    <source>
        <dbReference type="ARBA" id="ARBA00023242"/>
    </source>
</evidence>
<dbReference type="GO" id="GO:0002218">
    <property type="term" value="P:activation of innate immune response"/>
    <property type="evidence" value="ECO:0007669"/>
    <property type="project" value="InterPro"/>
</dbReference>
<dbReference type="GO" id="GO:0003690">
    <property type="term" value="F:double-stranded DNA binding"/>
    <property type="evidence" value="ECO:0007669"/>
    <property type="project" value="TreeGrafter"/>
</dbReference>
<comment type="subcellular location">
    <subcellularLocation>
        <location evidence="1">Nucleus</location>
    </subcellularLocation>
</comment>
<organism evidence="5 6">
    <name type="scientific">Chinchilla lanigera</name>
    <name type="common">Long-tailed chinchilla</name>
    <name type="synonym">Chinchilla villidera</name>
    <dbReference type="NCBI Taxonomy" id="34839"/>
    <lineage>
        <taxon>Eukaryota</taxon>
        <taxon>Metazoa</taxon>
        <taxon>Chordata</taxon>
        <taxon>Craniata</taxon>
        <taxon>Vertebrata</taxon>
        <taxon>Euteleostomi</taxon>
        <taxon>Mammalia</taxon>
        <taxon>Eutheria</taxon>
        <taxon>Euarchontoglires</taxon>
        <taxon>Glires</taxon>
        <taxon>Rodentia</taxon>
        <taxon>Hystricomorpha</taxon>
        <taxon>Chinchillidae</taxon>
        <taxon>Chinchilla</taxon>
    </lineage>
</organism>
<dbReference type="SUPFAM" id="SSF159141">
    <property type="entry name" value="HIN-2000 domain-like"/>
    <property type="match status" value="2"/>
</dbReference>
<comment type="similarity">
    <text evidence="2">Belongs to the HIN-200 family.</text>
</comment>